<evidence type="ECO:0000256" key="1">
    <source>
        <dbReference type="SAM" id="MobiDB-lite"/>
    </source>
</evidence>
<dbReference type="AlphaFoldDB" id="A0A9Q3BM30"/>
<dbReference type="EMBL" id="AVOT02001680">
    <property type="protein sequence ID" value="MBW0467797.1"/>
    <property type="molecule type" value="Genomic_DNA"/>
</dbReference>
<feature type="region of interest" description="Disordered" evidence="1">
    <location>
        <begin position="73"/>
        <end position="96"/>
    </location>
</feature>
<protein>
    <submittedName>
        <fullName evidence="2">Uncharacterized protein</fullName>
    </submittedName>
</protein>
<organism evidence="2 3">
    <name type="scientific">Austropuccinia psidii MF-1</name>
    <dbReference type="NCBI Taxonomy" id="1389203"/>
    <lineage>
        <taxon>Eukaryota</taxon>
        <taxon>Fungi</taxon>
        <taxon>Dikarya</taxon>
        <taxon>Basidiomycota</taxon>
        <taxon>Pucciniomycotina</taxon>
        <taxon>Pucciniomycetes</taxon>
        <taxon>Pucciniales</taxon>
        <taxon>Sphaerophragmiaceae</taxon>
        <taxon>Austropuccinia</taxon>
    </lineage>
</organism>
<name>A0A9Q3BM30_9BASI</name>
<dbReference type="Proteomes" id="UP000765509">
    <property type="component" value="Unassembled WGS sequence"/>
</dbReference>
<evidence type="ECO:0000313" key="3">
    <source>
        <dbReference type="Proteomes" id="UP000765509"/>
    </source>
</evidence>
<proteinExistence type="predicted"/>
<keyword evidence="3" id="KW-1185">Reference proteome</keyword>
<accession>A0A9Q3BM30</accession>
<gene>
    <name evidence="2" type="ORF">O181_007512</name>
</gene>
<evidence type="ECO:0000313" key="2">
    <source>
        <dbReference type="EMBL" id="MBW0467797.1"/>
    </source>
</evidence>
<feature type="compositionally biased region" description="Polar residues" evidence="1">
    <location>
        <begin position="80"/>
        <end position="96"/>
    </location>
</feature>
<comment type="caution">
    <text evidence="2">The sequence shown here is derived from an EMBL/GenBank/DDBJ whole genome shotgun (WGS) entry which is preliminary data.</text>
</comment>
<reference evidence="2" key="1">
    <citation type="submission" date="2021-03" db="EMBL/GenBank/DDBJ databases">
        <title>Draft genome sequence of rust myrtle Austropuccinia psidii MF-1, a brazilian biotype.</title>
        <authorList>
            <person name="Quecine M.C."/>
            <person name="Pachon D.M.R."/>
            <person name="Bonatelli M.L."/>
            <person name="Correr F.H."/>
            <person name="Franceschini L.M."/>
            <person name="Leite T.F."/>
            <person name="Margarido G.R.A."/>
            <person name="Almeida C.A."/>
            <person name="Ferrarezi J.A."/>
            <person name="Labate C.A."/>
        </authorList>
    </citation>
    <scope>NUCLEOTIDE SEQUENCE</scope>
    <source>
        <strain evidence="2">MF-1</strain>
    </source>
</reference>
<sequence length="96" mass="11034">MISMACDEIYAFSPLVHKEKFTGNHHMCASNPRKAHAILSREQFMNDVDDNMSSTQRKPNCEPRREDFMIHEEGTHPNGEFTNPQMALSQSLLNQL</sequence>